<feature type="compositionally biased region" description="Basic and acidic residues" evidence="1">
    <location>
        <begin position="413"/>
        <end position="422"/>
    </location>
</feature>
<dbReference type="HOGENOM" id="CLU_009742_0_1_1"/>
<dbReference type="Pfam" id="PF04366">
    <property type="entry name" value="Ysc84"/>
    <property type="match status" value="1"/>
</dbReference>
<keyword evidence="4" id="KW-1185">Reference proteome</keyword>
<feature type="compositionally biased region" description="Acidic residues" evidence="1">
    <location>
        <begin position="496"/>
        <end position="518"/>
    </location>
</feature>
<evidence type="ECO:0000259" key="2">
    <source>
        <dbReference type="Pfam" id="PF04366"/>
    </source>
</evidence>
<organism evidence="3 4">
    <name type="scientific">Pseudallescheria apiosperma</name>
    <name type="common">Scedosporium apiospermum</name>
    <dbReference type="NCBI Taxonomy" id="563466"/>
    <lineage>
        <taxon>Eukaryota</taxon>
        <taxon>Fungi</taxon>
        <taxon>Dikarya</taxon>
        <taxon>Ascomycota</taxon>
        <taxon>Pezizomycotina</taxon>
        <taxon>Sordariomycetes</taxon>
        <taxon>Hypocreomycetidae</taxon>
        <taxon>Microascales</taxon>
        <taxon>Microascaceae</taxon>
        <taxon>Scedosporium</taxon>
    </lineage>
</organism>
<dbReference type="OMA" id="TFEFRPN"/>
<dbReference type="RefSeq" id="XP_016640883.1">
    <property type="nucleotide sequence ID" value="XM_016789056.1"/>
</dbReference>
<accession>A0A084G172</accession>
<dbReference type="OrthoDB" id="443981at2759"/>
<feature type="compositionally biased region" description="Polar residues" evidence="1">
    <location>
        <begin position="391"/>
        <end position="411"/>
    </location>
</feature>
<dbReference type="GeneID" id="27726212"/>
<feature type="region of interest" description="Disordered" evidence="1">
    <location>
        <begin position="391"/>
        <end position="422"/>
    </location>
</feature>
<sequence>MHRVSALLSWDKRKSAQKLPNPLNRLSTPTSTTTTTTTTTKVTKEDFWPGSLDQECEKAARILKSFCTDGCLAPLTDDDSTTASEPKSPLRITKRIPKRIVQNAAGIAIFTCMRSGLWMTGSGGSGILIARKADGTWSPPSALLLHTPTLSFIMGVDIYDCVLVINNLSALESIVQPQVTLGEDVGLLCGPMVPHGSSEEEIKWKDLGNTVFTYLKSRGQIQPVNLNGCMLVERGNENERFYGGSITMMDILAGNVSKDVEESRPLSEVIKQAEGRSDYDAALIEQVSVHCAPGDAVIETPKPTPPVSPRQPFGIPSPDDPDPFGVLALEMAGLEIREAGTRLRPASSQFEYVPSPTSPLFPRFSKRQSIDTMATRSNRGSCLSVRTENTHTTDACTQTETSNTPHTTPSLAHSDDSRDRASLEKMRGLENVIEEEVDYTKIDFSPIRQFSNQHSLDGMTMIDSSTSTDDDQHTDRDSTRYDETVVTADVPLPIETVEEDDDGDDADDEDDELDDDDDEPVVVFEVASAVQPVRTAVVSSQVVQAKGSIVTIPKRIPPPLPLRNPARSSQAKSDLGDVSGLMSPARSSFASDERVSVASEPTIATIAQEKPKVETLQVTPAVEFKHLAPRDIPTPVSLDSEDNASFKSLADTQSTNVAESAEEHGSNTQQTTVDMASAATEVAPAATVVTVA</sequence>
<feature type="compositionally biased region" description="Basic and acidic residues" evidence="1">
    <location>
        <begin position="470"/>
        <end position="483"/>
    </location>
</feature>
<comment type="caution">
    <text evidence="3">The sequence shown here is derived from an EMBL/GenBank/DDBJ whole genome shotgun (WGS) entry which is preliminary data.</text>
</comment>
<evidence type="ECO:0000313" key="4">
    <source>
        <dbReference type="Proteomes" id="UP000028545"/>
    </source>
</evidence>
<feature type="region of interest" description="Disordered" evidence="1">
    <location>
        <begin position="560"/>
        <end position="587"/>
    </location>
</feature>
<reference evidence="3 4" key="1">
    <citation type="journal article" date="2014" name="Genome Announc.">
        <title>Draft genome sequence of the pathogenic fungus Scedosporium apiospermum.</title>
        <authorList>
            <person name="Vandeputte P."/>
            <person name="Ghamrawi S."/>
            <person name="Rechenmann M."/>
            <person name="Iltis A."/>
            <person name="Giraud S."/>
            <person name="Fleury M."/>
            <person name="Thornton C."/>
            <person name="Delhaes L."/>
            <person name="Meyer W."/>
            <person name="Papon N."/>
            <person name="Bouchara J.P."/>
        </authorList>
    </citation>
    <scope>NUCLEOTIDE SEQUENCE [LARGE SCALE GENOMIC DNA]</scope>
    <source>
        <strain evidence="3 4">IHEM 14462</strain>
    </source>
</reference>
<evidence type="ECO:0000313" key="3">
    <source>
        <dbReference type="EMBL" id="KEZ41084.1"/>
    </source>
</evidence>
<feature type="domain" description="Ysc84 actin-binding" evidence="2">
    <location>
        <begin position="146"/>
        <end position="273"/>
    </location>
</feature>
<dbReference type="InterPro" id="IPR051702">
    <property type="entry name" value="SH3_domain_YSC84-like"/>
</dbReference>
<dbReference type="PANTHER" id="PTHR15629">
    <property type="entry name" value="SH3YL1 PROTEIN"/>
    <property type="match status" value="1"/>
</dbReference>
<dbReference type="CDD" id="cd11524">
    <property type="entry name" value="SYLF"/>
    <property type="match status" value="1"/>
</dbReference>
<feature type="region of interest" description="Disordered" evidence="1">
    <location>
        <begin position="18"/>
        <end position="38"/>
    </location>
</feature>
<dbReference type="GO" id="GO:0035091">
    <property type="term" value="F:phosphatidylinositol binding"/>
    <property type="evidence" value="ECO:0007669"/>
    <property type="project" value="TreeGrafter"/>
</dbReference>
<dbReference type="AlphaFoldDB" id="A0A084G172"/>
<feature type="region of interest" description="Disordered" evidence="1">
    <location>
        <begin position="458"/>
        <end position="518"/>
    </location>
</feature>
<feature type="region of interest" description="Disordered" evidence="1">
    <location>
        <begin position="650"/>
        <end position="672"/>
    </location>
</feature>
<dbReference type="InterPro" id="IPR007461">
    <property type="entry name" value="Ysc84_actin-binding"/>
</dbReference>
<dbReference type="KEGG" id="sapo:SAPIO_CDS7140"/>
<proteinExistence type="predicted"/>
<evidence type="ECO:0000256" key="1">
    <source>
        <dbReference type="SAM" id="MobiDB-lite"/>
    </source>
</evidence>
<feature type="compositionally biased region" description="Low complexity" evidence="1">
    <location>
        <begin position="27"/>
        <end position="38"/>
    </location>
</feature>
<dbReference type="EMBL" id="JOWA01000110">
    <property type="protein sequence ID" value="KEZ41084.1"/>
    <property type="molecule type" value="Genomic_DNA"/>
</dbReference>
<dbReference type="PANTHER" id="PTHR15629:SF8">
    <property type="entry name" value="DUF500 DOMAIN PROTEIN (AFU_ORTHOLOGUE AFUA_5G07310)"/>
    <property type="match status" value="1"/>
</dbReference>
<dbReference type="Proteomes" id="UP000028545">
    <property type="component" value="Unassembled WGS sequence"/>
</dbReference>
<name>A0A084G172_PSEDA</name>
<protein>
    <submittedName>
        <fullName evidence="3">LAS seventeen-binding protein</fullName>
    </submittedName>
</protein>
<gene>
    <name evidence="3" type="ORF">SAPIO_CDS7140</name>
</gene>
<dbReference type="VEuPathDB" id="FungiDB:SAPIO_CDS7140"/>